<gene>
    <name evidence="6" type="ORF">DFR58_10959</name>
</gene>
<dbReference type="PANTHER" id="PTHR21180:SF9">
    <property type="entry name" value="TYPE II SECRETION SYSTEM PROTEIN K"/>
    <property type="match status" value="1"/>
</dbReference>
<name>A0A369B5P1_9FIRM</name>
<dbReference type="InterPro" id="IPR013785">
    <property type="entry name" value="Aldolase_TIM"/>
</dbReference>
<dbReference type="InterPro" id="IPR058240">
    <property type="entry name" value="rSAM_sf"/>
</dbReference>
<keyword evidence="2" id="KW-0479">Metal-binding</keyword>
<comment type="caution">
    <text evidence="6">The sequence shown here is derived from an EMBL/GenBank/DDBJ whole genome shotgun (WGS) entry which is preliminary data.</text>
</comment>
<dbReference type="Pfam" id="PF04055">
    <property type="entry name" value="Radical_SAM"/>
    <property type="match status" value="1"/>
</dbReference>
<dbReference type="PANTHER" id="PTHR21180">
    <property type="entry name" value="ENDONUCLEASE/EXONUCLEASE/PHOSPHATASE FAMILY DOMAIN-CONTAINING PROTEIN 1"/>
    <property type="match status" value="1"/>
</dbReference>
<dbReference type="Proteomes" id="UP000253034">
    <property type="component" value="Unassembled WGS sequence"/>
</dbReference>
<evidence type="ECO:0000256" key="2">
    <source>
        <dbReference type="ARBA" id="ARBA00022723"/>
    </source>
</evidence>
<dbReference type="GO" id="GO:0003824">
    <property type="term" value="F:catalytic activity"/>
    <property type="evidence" value="ECO:0007669"/>
    <property type="project" value="InterPro"/>
</dbReference>
<evidence type="ECO:0000313" key="6">
    <source>
        <dbReference type="EMBL" id="RCX16832.1"/>
    </source>
</evidence>
<keyword evidence="4" id="KW-0411">Iron-sulfur</keyword>
<keyword evidence="1" id="KW-0949">S-adenosyl-L-methionine</keyword>
<dbReference type="SUPFAM" id="SSF102114">
    <property type="entry name" value="Radical SAM enzymes"/>
    <property type="match status" value="1"/>
</dbReference>
<dbReference type="SUPFAM" id="SSF47781">
    <property type="entry name" value="RuvA domain 2-like"/>
    <property type="match status" value="1"/>
</dbReference>
<dbReference type="EMBL" id="QPJT01000009">
    <property type="protein sequence ID" value="RCX16832.1"/>
    <property type="molecule type" value="Genomic_DNA"/>
</dbReference>
<evidence type="ECO:0000256" key="1">
    <source>
        <dbReference type="ARBA" id="ARBA00022691"/>
    </source>
</evidence>
<sequence>MNLQSKLEILAAAAKYDVSCSSSGSSRKNSPGGIGNAAQCGICHSWSQDGRCISLLKILLTNDCIFNCTYCVNRSSNDVPRASFTPDEVADITINFYRRNFIEGLFLSSAVIKSPDYTMELMIKTVHKLRSEYRFNGYIHMKAIPGADAALISKAGRLADRMSVNIELPSSEGLKLLAPQKNKESIVKPMSFINSRILERQEERRIYKKAPSFVPAGQSTQLIVGATRDSDLKILRLSENLYNRFNLKRVYYSAYVPVLEHPSLPALNAGPPLLREHRLYQADWLLRFYGFSANELLNEGQPDFSIDLDPKSDWAIRNLHMFPVEINIADINTLLRVPGIGVKSARRIAAARRICSLDFDSLKRLGVVLKRARFFITCKGKYYGEKRINELVIKNGLLADKPPRHLVNASNYEQLSIFSYTEGERPLLPDSSDRLAAITGEL</sequence>
<organism evidence="6 7">
    <name type="scientific">Anaerobacterium chartisolvens</name>
    <dbReference type="NCBI Taxonomy" id="1297424"/>
    <lineage>
        <taxon>Bacteria</taxon>
        <taxon>Bacillati</taxon>
        <taxon>Bacillota</taxon>
        <taxon>Clostridia</taxon>
        <taxon>Eubacteriales</taxon>
        <taxon>Oscillospiraceae</taxon>
        <taxon>Anaerobacterium</taxon>
    </lineage>
</organism>
<dbReference type="Gene3D" id="3.20.20.70">
    <property type="entry name" value="Aldolase class I"/>
    <property type="match status" value="1"/>
</dbReference>
<dbReference type="InterPro" id="IPR010994">
    <property type="entry name" value="RuvA_2-like"/>
</dbReference>
<dbReference type="AlphaFoldDB" id="A0A369B5P1"/>
<accession>A0A369B5P1</accession>
<reference evidence="6 7" key="1">
    <citation type="submission" date="2018-07" db="EMBL/GenBank/DDBJ databases">
        <title>Genomic Encyclopedia of Type Strains, Phase IV (KMG-IV): sequencing the most valuable type-strain genomes for metagenomic binning, comparative biology and taxonomic classification.</title>
        <authorList>
            <person name="Goeker M."/>
        </authorList>
    </citation>
    <scope>NUCLEOTIDE SEQUENCE [LARGE SCALE GENOMIC DNA]</scope>
    <source>
        <strain evidence="6 7">DSM 27016</strain>
    </source>
</reference>
<dbReference type="SFLD" id="SFLDG01102">
    <property type="entry name" value="Uncharacterised_Radical_SAM_Su"/>
    <property type="match status" value="1"/>
</dbReference>
<dbReference type="RefSeq" id="WP_114297565.1">
    <property type="nucleotide sequence ID" value="NZ_QPJT01000009.1"/>
</dbReference>
<evidence type="ECO:0000256" key="3">
    <source>
        <dbReference type="ARBA" id="ARBA00023004"/>
    </source>
</evidence>
<dbReference type="Gene3D" id="1.10.150.320">
    <property type="entry name" value="Photosystem II 12 kDa extrinsic protein"/>
    <property type="match status" value="1"/>
</dbReference>
<dbReference type="GO" id="GO:0046872">
    <property type="term" value="F:metal ion binding"/>
    <property type="evidence" value="ECO:0007669"/>
    <property type="project" value="UniProtKB-KW"/>
</dbReference>
<dbReference type="GO" id="GO:0051536">
    <property type="term" value="F:iron-sulfur cluster binding"/>
    <property type="evidence" value="ECO:0007669"/>
    <property type="project" value="UniProtKB-KW"/>
</dbReference>
<dbReference type="SFLD" id="SFLDS00029">
    <property type="entry name" value="Radical_SAM"/>
    <property type="match status" value="1"/>
</dbReference>
<proteinExistence type="predicted"/>
<dbReference type="OrthoDB" id="9801154at2"/>
<protein>
    <submittedName>
        <fullName evidence="6">Putative DNA modification/repair radical SAM protein</fullName>
    </submittedName>
</protein>
<dbReference type="InterPro" id="IPR051675">
    <property type="entry name" value="Endo/Exo/Phosphatase_dom_1"/>
</dbReference>
<dbReference type="InterPro" id="IPR023874">
    <property type="entry name" value="DNA_rSAM_put"/>
</dbReference>
<evidence type="ECO:0000313" key="7">
    <source>
        <dbReference type="Proteomes" id="UP000253034"/>
    </source>
</evidence>
<dbReference type="InterPro" id="IPR007197">
    <property type="entry name" value="rSAM"/>
</dbReference>
<dbReference type="NCBIfam" id="TIGR03916">
    <property type="entry name" value="rSAM_link_UDG"/>
    <property type="match status" value="1"/>
</dbReference>
<evidence type="ECO:0000259" key="5">
    <source>
        <dbReference type="Pfam" id="PF04055"/>
    </source>
</evidence>
<feature type="domain" description="Radical SAM core" evidence="5">
    <location>
        <begin position="59"/>
        <end position="186"/>
    </location>
</feature>
<keyword evidence="3" id="KW-0408">Iron</keyword>
<evidence type="ECO:0000256" key="4">
    <source>
        <dbReference type="ARBA" id="ARBA00023014"/>
    </source>
</evidence>
<keyword evidence="7" id="KW-1185">Reference proteome</keyword>